<evidence type="ECO:0008006" key="11">
    <source>
        <dbReference type="Google" id="ProtNLM"/>
    </source>
</evidence>
<sequence>GKNGKLEVGFAPELLATVAAGGVAWGSPPDLYPAHTGLFQEVVKSEGHFINGTDCVRLVERNISNREQFLHFGSDVGLYWNSDPEWMEHRWAAENRHCWHNQELSSPFLVERRAERGAERVPSVSSQSLPPPLRLCSVMDFYPGHIQLRWFQGQQELSGHVVAPDLVPNGDWFLSSSWCCWKLLPQCRVTSSCQVEHVSLEHPLSWHWEVLLDAARRKVLMGIGGSVLGLVSLALGLGFYLGKKLLT</sequence>
<dbReference type="Gene3D" id="2.60.40.10">
    <property type="entry name" value="Immunoglobulins"/>
    <property type="match status" value="1"/>
</dbReference>
<dbReference type="InterPro" id="IPR000353">
    <property type="entry name" value="MHC_II_b_N"/>
</dbReference>
<keyword evidence="2 6" id="KW-0812">Transmembrane</keyword>
<dbReference type="PANTHER" id="PTHR19944:SF99">
    <property type="entry name" value="HLA CLASS II HISTOCOMPATIBILITY ANTIGEN, DRB1 BETA CHAIN"/>
    <property type="match status" value="1"/>
</dbReference>
<evidence type="ECO:0000259" key="7">
    <source>
        <dbReference type="SMART" id="SM00407"/>
    </source>
</evidence>
<dbReference type="SUPFAM" id="SSF54452">
    <property type="entry name" value="MHC antigen-recognition domain"/>
    <property type="match status" value="1"/>
</dbReference>
<dbReference type="PANTHER" id="PTHR19944">
    <property type="entry name" value="MHC CLASS II-RELATED"/>
    <property type="match status" value="1"/>
</dbReference>
<organism evidence="9 10">
    <name type="scientific">Ficedula albicollis</name>
    <name type="common">Collared flycatcher</name>
    <name type="synonym">Muscicapa albicollis</name>
    <dbReference type="NCBI Taxonomy" id="59894"/>
    <lineage>
        <taxon>Eukaryota</taxon>
        <taxon>Metazoa</taxon>
        <taxon>Chordata</taxon>
        <taxon>Craniata</taxon>
        <taxon>Vertebrata</taxon>
        <taxon>Euteleostomi</taxon>
        <taxon>Archelosauria</taxon>
        <taxon>Archosauria</taxon>
        <taxon>Dinosauria</taxon>
        <taxon>Saurischia</taxon>
        <taxon>Theropoda</taxon>
        <taxon>Coelurosauria</taxon>
        <taxon>Aves</taxon>
        <taxon>Neognathae</taxon>
        <taxon>Neoaves</taxon>
        <taxon>Telluraves</taxon>
        <taxon>Australaves</taxon>
        <taxon>Passeriformes</taxon>
        <taxon>Muscicapidae</taxon>
        <taxon>Ficedula</taxon>
    </lineage>
</organism>
<evidence type="ECO:0000256" key="2">
    <source>
        <dbReference type="ARBA" id="ARBA00022692"/>
    </source>
</evidence>
<feature type="transmembrane region" description="Helical" evidence="6">
    <location>
        <begin position="219"/>
        <end position="241"/>
    </location>
</feature>
<evidence type="ECO:0000256" key="6">
    <source>
        <dbReference type="SAM" id="Phobius"/>
    </source>
</evidence>
<evidence type="ECO:0000256" key="5">
    <source>
        <dbReference type="ARBA" id="ARBA00023180"/>
    </source>
</evidence>
<evidence type="ECO:0000256" key="3">
    <source>
        <dbReference type="ARBA" id="ARBA00022989"/>
    </source>
</evidence>
<dbReference type="InterPro" id="IPR036179">
    <property type="entry name" value="Ig-like_dom_sf"/>
</dbReference>
<dbReference type="Pfam" id="PF07654">
    <property type="entry name" value="C1-set"/>
    <property type="match status" value="1"/>
</dbReference>
<dbReference type="InterPro" id="IPR013783">
    <property type="entry name" value="Ig-like_fold"/>
</dbReference>
<evidence type="ECO:0000313" key="10">
    <source>
        <dbReference type="Proteomes" id="UP000016665"/>
    </source>
</evidence>
<feature type="domain" description="Immunoglobulin C1-set" evidence="7">
    <location>
        <begin position="132"/>
        <end position="203"/>
    </location>
</feature>
<accession>A0A803WEB8</accession>
<dbReference type="SMART" id="SM00407">
    <property type="entry name" value="IGc1"/>
    <property type="match status" value="1"/>
</dbReference>
<dbReference type="SUPFAM" id="SSF48726">
    <property type="entry name" value="Immunoglobulin"/>
    <property type="match status" value="1"/>
</dbReference>
<evidence type="ECO:0000256" key="4">
    <source>
        <dbReference type="ARBA" id="ARBA00023157"/>
    </source>
</evidence>
<evidence type="ECO:0000259" key="8">
    <source>
        <dbReference type="SMART" id="SM00921"/>
    </source>
</evidence>
<dbReference type="GO" id="GO:0042613">
    <property type="term" value="C:MHC class II protein complex"/>
    <property type="evidence" value="ECO:0007669"/>
    <property type="project" value="InterPro"/>
</dbReference>
<dbReference type="AlphaFoldDB" id="A0A803WEB8"/>
<dbReference type="InterPro" id="IPR014745">
    <property type="entry name" value="MHC_II_a/b_N"/>
</dbReference>
<keyword evidence="6" id="KW-0472">Membrane</keyword>
<dbReference type="InterPro" id="IPR050160">
    <property type="entry name" value="MHC/Immunoglobulin"/>
</dbReference>
<dbReference type="Pfam" id="PF00969">
    <property type="entry name" value="MHC_II_beta"/>
    <property type="match status" value="1"/>
</dbReference>
<dbReference type="Proteomes" id="UP000016665">
    <property type="component" value="Unplaced"/>
</dbReference>
<feature type="domain" description="MHC class II beta chain N-terminal" evidence="8">
    <location>
        <begin position="45"/>
        <end position="106"/>
    </location>
</feature>
<keyword evidence="4" id="KW-1015">Disulfide bond</keyword>
<keyword evidence="3 6" id="KW-1133">Transmembrane helix</keyword>
<name>A0A803WEB8_FICAL</name>
<dbReference type="Ensembl" id="ENSFALT00000035797.1">
    <property type="protein sequence ID" value="ENSFALP00000033324.1"/>
    <property type="gene ID" value="ENSFALG00000007520.2"/>
</dbReference>
<protein>
    <recommendedName>
        <fullName evidence="11">Ig-like domain-containing protein</fullName>
    </recommendedName>
</protein>
<keyword evidence="10" id="KW-1185">Reference proteome</keyword>
<reference evidence="9" key="2">
    <citation type="submission" date="2025-09" db="UniProtKB">
        <authorList>
            <consortium name="Ensembl"/>
        </authorList>
    </citation>
    <scope>IDENTIFICATION</scope>
</reference>
<reference evidence="9" key="1">
    <citation type="submission" date="2025-08" db="UniProtKB">
        <authorList>
            <consortium name="Ensembl"/>
        </authorList>
    </citation>
    <scope>IDENTIFICATION</scope>
</reference>
<comment type="subcellular location">
    <subcellularLocation>
        <location evidence="1">Membrane</location>
        <topology evidence="1">Single-pass type I membrane protein</topology>
    </subcellularLocation>
</comment>
<proteinExistence type="predicted"/>
<dbReference type="GO" id="GO:0019882">
    <property type="term" value="P:antigen processing and presentation"/>
    <property type="evidence" value="ECO:0007669"/>
    <property type="project" value="InterPro"/>
</dbReference>
<evidence type="ECO:0000256" key="1">
    <source>
        <dbReference type="ARBA" id="ARBA00004479"/>
    </source>
</evidence>
<dbReference type="Gene3D" id="3.10.320.10">
    <property type="entry name" value="Class II Histocompatibility Antigen, M Beta Chain, Chain B, domain 1"/>
    <property type="match status" value="1"/>
</dbReference>
<dbReference type="GO" id="GO:0006955">
    <property type="term" value="P:immune response"/>
    <property type="evidence" value="ECO:0007669"/>
    <property type="project" value="InterPro"/>
</dbReference>
<keyword evidence="5" id="KW-0325">Glycoprotein</keyword>
<dbReference type="InterPro" id="IPR003597">
    <property type="entry name" value="Ig_C1-set"/>
</dbReference>
<dbReference type="InterPro" id="IPR011162">
    <property type="entry name" value="MHC_I/II-like_Ag-recog"/>
</dbReference>
<dbReference type="SMART" id="SM00921">
    <property type="entry name" value="MHC_II_beta"/>
    <property type="match status" value="1"/>
</dbReference>
<dbReference type="GeneTree" id="ENSGT00950000183127"/>
<evidence type="ECO:0000313" key="9">
    <source>
        <dbReference type="Ensembl" id="ENSFALP00000033324.1"/>
    </source>
</evidence>